<accession>A0A5J5DQ63</accession>
<gene>
    <name evidence="2" type="ORF">FQN60_012545</name>
</gene>
<comment type="caution">
    <text evidence="2">The sequence shown here is derived from an EMBL/GenBank/DDBJ whole genome shotgun (WGS) entry which is preliminary data.</text>
</comment>
<reference evidence="2 3" key="1">
    <citation type="submission" date="2019-08" db="EMBL/GenBank/DDBJ databases">
        <title>A chromosome-level genome assembly, high-density linkage maps, and genome scans reveal the genomic architecture of hybrid incompatibilities underlying speciation via character displacement in darters (Percidae: Etheostominae).</title>
        <authorList>
            <person name="Moran R.L."/>
            <person name="Catchen J.M."/>
            <person name="Fuller R.C."/>
        </authorList>
    </citation>
    <scope>NUCLEOTIDE SEQUENCE [LARGE SCALE GENOMIC DNA]</scope>
    <source>
        <strain evidence="2">EspeVRDwgs_2016</strain>
        <tissue evidence="2">Muscle</tissue>
    </source>
</reference>
<name>A0A5J5DQ63_9PERO</name>
<dbReference type="AlphaFoldDB" id="A0A5J5DQ63"/>
<protein>
    <submittedName>
        <fullName evidence="2">Uncharacterized protein</fullName>
    </submittedName>
</protein>
<feature type="compositionally biased region" description="Low complexity" evidence="1">
    <location>
        <begin position="19"/>
        <end position="38"/>
    </location>
</feature>
<keyword evidence="3" id="KW-1185">Reference proteome</keyword>
<evidence type="ECO:0000256" key="1">
    <source>
        <dbReference type="SAM" id="MobiDB-lite"/>
    </source>
</evidence>
<dbReference type="Proteomes" id="UP000327493">
    <property type="component" value="Chromosome 2"/>
</dbReference>
<sequence length="51" mass="5951">MSPSLRCQLSPKKWRLQLSLSLNPNPNPKQNLNQSPSQHRLPKQNLKPNHR</sequence>
<evidence type="ECO:0000313" key="3">
    <source>
        <dbReference type="Proteomes" id="UP000327493"/>
    </source>
</evidence>
<feature type="region of interest" description="Disordered" evidence="1">
    <location>
        <begin position="19"/>
        <end position="51"/>
    </location>
</feature>
<proteinExistence type="predicted"/>
<dbReference type="EMBL" id="VOFY01000002">
    <property type="protein sequence ID" value="KAA8595410.1"/>
    <property type="molecule type" value="Genomic_DNA"/>
</dbReference>
<evidence type="ECO:0000313" key="2">
    <source>
        <dbReference type="EMBL" id="KAA8595410.1"/>
    </source>
</evidence>
<organism evidence="2 3">
    <name type="scientific">Etheostoma spectabile</name>
    <name type="common">orangethroat darter</name>
    <dbReference type="NCBI Taxonomy" id="54343"/>
    <lineage>
        <taxon>Eukaryota</taxon>
        <taxon>Metazoa</taxon>
        <taxon>Chordata</taxon>
        <taxon>Craniata</taxon>
        <taxon>Vertebrata</taxon>
        <taxon>Euteleostomi</taxon>
        <taxon>Actinopterygii</taxon>
        <taxon>Neopterygii</taxon>
        <taxon>Teleostei</taxon>
        <taxon>Neoteleostei</taxon>
        <taxon>Acanthomorphata</taxon>
        <taxon>Eupercaria</taxon>
        <taxon>Perciformes</taxon>
        <taxon>Percoidei</taxon>
        <taxon>Percidae</taxon>
        <taxon>Etheostomatinae</taxon>
        <taxon>Etheostoma</taxon>
    </lineage>
</organism>